<dbReference type="EMBL" id="BMAU01021021">
    <property type="protein sequence ID" value="GFX87067.1"/>
    <property type="molecule type" value="Genomic_DNA"/>
</dbReference>
<accession>A0A8X6R737</accession>
<reference evidence="1" key="1">
    <citation type="submission" date="2020-08" db="EMBL/GenBank/DDBJ databases">
        <title>Multicomponent nature underlies the extraordinary mechanical properties of spider dragline silk.</title>
        <authorList>
            <person name="Kono N."/>
            <person name="Nakamura H."/>
            <person name="Mori M."/>
            <person name="Yoshida Y."/>
            <person name="Ohtoshi R."/>
            <person name="Malay A.D."/>
            <person name="Moran D.A.P."/>
            <person name="Tomita M."/>
            <person name="Numata K."/>
            <person name="Arakawa K."/>
        </authorList>
    </citation>
    <scope>NUCLEOTIDE SEQUENCE</scope>
</reference>
<evidence type="ECO:0000313" key="1">
    <source>
        <dbReference type="EMBL" id="GFX87067.1"/>
    </source>
</evidence>
<organism evidence="1 2">
    <name type="scientific">Trichonephila clavipes</name>
    <name type="common">Golden silk orbweaver</name>
    <name type="synonym">Nephila clavipes</name>
    <dbReference type="NCBI Taxonomy" id="2585209"/>
    <lineage>
        <taxon>Eukaryota</taxon>
        <taxon>Metazoa</taxon>
        <taxon>Ecdysozoa</taxon>
        <taxon>Arthropoda</taxon>
        <taxon>Chelicerata</taxon>
        <taxon>Arachnida</taxon>
        <taxon>Araneae</taxon>
        <taxon>Araneomorphae</taxon>
        <taxon>Entelegynae</taxon>
        <taxon>Araneoidea</taxon>
        <taxon>Nephilidae</taxon>
        <taxon>Trichonephila</taxon>
    </lineage>
</organism>
<protein>
    <submittedName>
        <fullName evidence="1">Transposable element Tcb1 transposase</fullName>
    </submittedName>
</protein>
<sequence length="149" mass="17438">MQHSFSLPRFGASRTRFWAFRPLPALFHTRPRDVNSVSFSFGFFFHWPPPCGGGVLRYRISLHPFFLDSGYKRFISLAPQASNFRFVEQLFISTLKAFQCHTRIVMAQRKHLDDFLRGRIIGRVECERTQLEESEVLGIAQSVISRLWQ</sequence>
<comment type="caution">
    <text evidence="1">The sequence shown here is derived from an EMBL/GenBank/DDBJ whole genome shotgun (WGS) entry which is preliminary data.</text>
</comment>
<proteinExistence type="predicted"/>
<gene>
    <name evidence="1" type="primary">TCB1_968</name>
    <name evidence="1" type="ORF">TNCV_2637071</name>
</gene>
<keyword evidence="2" id="KW-1185">Reference proteome</keyword>
<name>A0A8X6R737_TRICX</name>
<dbReference type="Proteomes" id="UP000887159">
    <property type="component" value="Unassembled WGS sequence"/>
</dbReference>
<evidence type="ECO:0000313" key="2">
    <source>
        <dbReference type="Proteomes" id="UP000887159"/>
    </source>
</evidence>
<dbReference type="AlphaFoldDB" id="A0A8X6R737"/>